<evidence type="ECO:0000313" key="3">
    <source>
        <dbReference type="Proteomes" id="UP000181909"/>
    </source>
</evidence>
<accession>A0A1K2AY04</accession>
<feature type="region of interest" description="Disordered" evidence="1">
    <location>
        <begin position="47"/>
        <end position="67"/>
    </location>
</feature>
<organism evidence="2 3">
    <name type="scientific">Streptomyces atratus</name>
    <dbReference type="NCBI Taxonomy" id="1893"/>
    <lineage>
        <taxon>Bacteria</taxon>
        <taxon>Bacillati</taxon>
        <taxon>Actinomycetota</taxon>
        <taxon>Actinomycetes</taxon>
        <taxon>Kitasatosporales</taxon>
        <taxon>Streptomycetaceae</taxon>
        <taxon>Streptomyces</taxon>
    </lineage>
</organism>
<sequence length="67" mass="7200">MTQDVIALTPQTPDTKTLLAGLLAGRERVRKEWNSDDDYRQPALYCAQDISRPDADSSGVSPGGGPP</sequence>
<protein>
    <submittedName>
        <fullName evidence="2">Uncharacterized protein</fullName>
    </submittedName>
</protein>
<reference evidence="2 3" key="1">
    <citation type="submission" date="2016-11" db="EMBL/GenBank/DDBJ databases">
        <authorList>
            <person name="Jaros S."/>
            <person name="Januszkiewicz K."/>
            <person name="Wedrychowicz H."/>
        </authorList>
    </citation>
    <scope>NUCLEOTIDE SEQUENCE [LARGE SCALE GENOMIC DNA]</scope>
    <source>
        <strain evidence="2 3">OK807</strain>
    </source>
</reference>
<dbReference type="EMBL" id="FPJO01000007">
    <property type="protein sequence ID" value="SFX90764.1"/>
    <property type="molecule type" value="Genomic_DNA"/>
</dbReference>
<proteinExistence type="predicted"/>
<evidence type="ECO:0000256" key="1">
    <source>
        <dbReference type="SAM" id="MobiDB-lite"/>
    </source>
</evidence>
<dbReference type="AlphaFoldDB" id="A0A1K2AY04"/>
<evidence type="ECO:0000313" key="2">
    <source>
        <dbReference type="EMBL" id="SFX90764.1"/>
    </source>
</evidence>
<gene>
    <name evidence="2" type="ORF">SAMN02787144_1007321</name>
</gene>
<dbReference type="Proteomes" id="UP000181909">
    <property type="component" value="Unassembled WGS sequence"/>
</dbReference>
<name>A0A1K2AY04_STRAR</name>